<evidence type="ECO:0000313" key="1">
    <source>
        <dbReference type="EMBL" id="KHG20948.1"/>
    </source>
</evidence>
<accession>A0A0B0P2I9</accession>
<organism evidence="1 2">
    <name type="scientific">Gossypium arboreum</name>
    <name type="common">Tree cotton</name>
    <name type="synonym">Gossypium nanking</name>
    <dbReference type="NCBI Taxonomy" id="29729"/>
    <lineage>
        <taxon>Eukaryota</taxon>
        <taxon>Viridiplantae</taxon>
        <taxon>Streptophyta</taxon>
        <taxon>Embryophyta</taxon>
        <taxon>Tracheophyta</taxon>
        <taxon>Spermatophyta</taxon>
        <taxon>Magnoliopsida</taxon>
        <taxon>eudicotyledons</taxon>
        <taxon>Gunneridae</taxon>
        <taxon>Pentapetalae</taxon>
        <taxon>rosids</taxon>
        <taxon>malvids</taxon>
        <taxon>Malvales</taxon>
        <taxon>Malvaceae</taxon>
        <taxon>Malvoideae</taxon>
        <taxon>Gossypium</taxon>
    </lineage>
</organism>
<gene>
    <name evidence="1" type="ORF">F383_07255</name>
</gene>
<dbReference type="Proteomes" id="UP000032142">
    <property type="component" value="Unassembled WGS sequence"/>
</dbReference>
<evidence type="ECO:0000313" key="2">
    <source>
        <dbReference type="Proteomes" id="UP000032142"/>
    </source>
</evidence>
<dbReference type="EMBL" id="KN417119">
    <property type="protein sequence ID" value="KHG20948.1"/>
    <property type="molecule type" value="Genomic_DNA"/>
</dbReference>
<name>A0A0B0P2I9_GOSAR</name>
<proteinExistence type="predicted"/>
<dbReference type="AlphaFoldDB" id="A0A0B0P2I9"/>
<protein>
    <submittedName>
        <fullName evidence="1">Uncharacterized protein</fullName>
    </submittedName>
</protein>
<keyword evidence="2" id="KW-1185">Reference proteome</keyword>
<sequence length="43" mass="5139">MFEKPRTNHRNRSYVLSCKTTSGTFSSTYDLHVRPCMGHWHRI</sequence>
<reference evidence="2" key="1">
    <citation type="submission" date="2014-09" db="EMBL/GenBank/DDBJ databases">
        <authorList>
            <person name="Mudge J."/>
            <person name="Ramaraj T."/>
            <person name="Lindquist I.E."/>
            <person name="Bharti A.K."/>
            <person name="Sundararajan A."/>
            <person name="Cameron C.T."/>
            <person name="Woodward J.E."/>
            <person name="May G.D."/>
            <person name="Brubaker C."/>
            <person name="Broadhvest J."/>
            <person name="Wilkins T.A."/>
        </authorList>
    </citation>
    <scope>NUCLEOTIDE SEQUENCE</scope>
    <source>
        <strain evidence="2">cv. AKA8401</strain>
    </source>
</reference>